<dbReference type="Proteomes" id="UP000236291">
    <property type="component" value="Unassembled WGS sequence"/>
</dbReference>
<protein>
    <submittedName>
        <fullName evidence="1">Uncharacterized protein</fullName>
    </submittedName>
</protein>
<gene>
    <name evidence="1" type="ORF">L195_g061057</name>
</gene>
<sequence length="66" mass="6995">DFVCLVFSGGTMADVAATMQGHAAIELVLKINTQTETSSQCSVSNDDAEFQTAMQKFQSGAICKSM</sequence>
<organism evidence="1 2">
    <name type="scientific">Trifolium pratense</name>
    <name type="common">Red clover</name>
    <dbReference type="NCBI Taxonomy" id="57577"/>
    <lineage>
        <taxon>Eukaryota</taxon>
        <taxon>Viridiplantae</taxon>
        <taxon>Streptophyta</taxon>
        <taxon>Embryophyta</taxon>
        <taxon>Tracheophyta</taxon>
        <taxon>Spermatophyta</taxon>
        <taxon>Magnoliopsida</taxon>
        <taxon>eudicotyledons</taxon>
        <taxon>Gunneridae</taxon>
        <taxon>Pentapetalae</taxon>
        <taxon>rosids</taxon>
        <taxon>fabids</taxon>
        <taxon>Fabales</taxon>
        <taxon>Fabaceae</taxon>
        <taxon>Papilionoideae</taxon>
        <taxon>50 kb inversion clade</taxon>
        <taxon>NPAAA clade</taxon>
        <taxon>Hologalegina</taxon>
        <taxon>IRL clade</taxon>
        <taxon>Trifolieae</taxon>
        <taxon>Trifolium</taxon>
    </lineage>
</organism>
<evidence type="ECO:0000313" key="2">
    <source>
        <dbReference type="Proteomes" id="UP000236291"/>
    </source>
</evidence>
<dbReference type="EMBL" id="ASHM01146502">
    <property type="protein sequence ID" value="PNX62241.1"/>
    <property type="molecule type" value="Genomic_DNA"/>
</dbReference>
<comment type="caution">
    <text evidence="1">The sequence shown here is derived from an EMBL/GenBank/DDBJ whole genome shotgun (WGS) entry which is preliminary data.</text>
</comment>
<dbReference type="AlphaFoldDB" id="A0A2K3K7I9"/>
<reference evidence="1 2" key="1">
    <citation type="journal article" date="2014" name="Am. J. Bot.">
        <title>Genome assembly and annotation for red clover (Trifolium pratense; Fabaceae).</title>
        <authorList>
            <person name="Istvanek J."/>
            <person name="Jaros M."/>
            <person name="Krenek A."/>
            <person name="Repkova J."/>
        </authorList>
    </citation>
    <scope>NUCLEOTIDE SEQUENCE [LARGE SCALE GENOMIC DNA]</scope>
    <source>
        <strain evidence="2">cv. Tatra</strain>
        <tissue evidence="1">Young leaves</tissue>
    </source>
</reference>
<name>A0A2K3K7I9_TRIPR</name>
<reference evidence="1 2" key="2">
    <citation type="journal article" date="2017" name="Front. Plant Sci.">
        <title>Gene Classification and Mining of Molecular Markers Useful in Red Clover (Trifolium pratense) Breeding.</title>
        <authorList>
            <person name="Istvanek J."/>
            <person name="Dluhosova J."/>
            <person name="Dluhos P."/>
            <person name="Patkova L."/>
            <person name="Nedelnik J."/>
            <person name="Repkova J."/>
        </authorList>
    </citation>
    <scope>NUCLEOTIDE SEQUENCE [LARGE SCALE GENOMIC DNA]</scope>
    <source>
        <strain evidence="2">cv. Tatra</strain>
        <tissue evidence="1">Young leaves</tissue>
    </source>
</reference>
<proteinExistence type="predicted"/>
<accession>A0A2K3K7I9</accession>
<feature type="non-terminal residue" evidence="1">
    <location>
        <position position="1"/>
    </location>
</feature>
<evidence type="ECO:0000313" key="1">
    <source>
        <dbReference type="EMBL" id="PNX62241.1"/>
    </source>
</evidence>